<sequence length="31" mass="3265">SERACSSAAAARALIERIAADHQSQPPLDTQ</sequence>
<gene>
    <name evidence="1" type="primary">jg23488</name>
    <name evidence="1" type="ORF">PAEG_LOCUS4762</name>
</gene>
<keyword evidence="2" id="KW-1185">Reference proteome</keyword>
<feature type="non-terminal residue" evidence="1">
    <location>
        <position position="31"/>
    </location>
</feature>
<comment type="caution">
    <text evidence="1">The sequence shown here is derived from an EMBL/GenBank/DDBJ whole genome shotgun (WGS) entry which is preliminary data.</text>
</comment>
<accession>A0A8S4QQ16</accession>
<reference evidence="1" key="1">
    <citation type="submission" date="2022-03" db="EMBL/GenBank/DDBJ databases">
        <authorList>
            <person name="Lindestad O."/>
        </authorList>
    </citation>
    <scope>NUCLEOTIDE SEQUENCE</scope>
</reference>
<name>A0A8S4QQ16_9NEOP</name>
<proteinExistence type="predicted"/>
<dbReference type="EMBL" id="CAKXAJ010016954">
    <property type="protein sequence ID" value="CAH2216805.1"/>
    <property type="molecule type" value="Genomic_DNA"/>
</dbReference>
<feature type="non-terminal residue" evidence="1">
    <location>
        <position position="1"/>
    </location>
</feature>
<organism evidence="1 2">
    <name type="scientific">Pararge aegeria aegeria</name>
    <dbReference type="NCBI Taxonomy" id="348720"/>
    <lineage>
        <taxon>Eukaryota</taxon>
        <taxon>Metazoa</taxon>
        <taxon>Ecdysozoa</taxon>
        <taxon>Arthropoda</taxon>
        <taxon>Hexapoda</taxon>
        <taxon>Insecta</taxon>
        <taxon>Pterygota</taxon>
        <taxon>Neoptera</taxon>
        <taxon>Endopterygota</taxon>
        <taxon>Lepidoptera</taxon>
        <taxon>Glossata</taxon>
        <taxon>Ditrysia</taxon>
        <taxon>Papilionoidea</taxon>
        <taxon>Nymphalidae</taxon>
        <taxon>Satyrinae</taxon>
        <taxon>Satyrini</taxon>
        <taxon>Parargina</taxon>
        <taxon>Pararge</taxon>
    </lineage>
</organism>
<dbReference type="AlphaFoldDB" id="A0A8S4QQ16"/>
<evidence type="ECO:0000313" key="1">
    <source>
        <dbReference type="EMBL" id="CAH2216805.1"/>
    </source>
</evidence>
<dbReference type="Proteomes" id="UP000838756">
    <property type="component" value="Unassembled WGS sequence"/>
</dbReference>
<evidence type="ECO:0000313" key="2">
    <source>
        <dbReference type="Proteomes" id="UP000838756"/>
    </source>
</evidence>
<protein>
    <submittedName>
        <fullName evidence="1">Jg23488 protein</fullName>
    </submittedName>
</protein>